<dbReference type="Proteomes" id="UP000321155">
    <property type="component" value="Unassembled WGS sequence"/>
</dbReference>
<dbReference type="Gene3D" id="3.30.70.100">
    <property type="match status" value="1"/>
</dbReference>
<dbReference type="InterPro" id="IPR001792">
    <property type="entry name" value="Acylphosphatase-like_dom"/>
</dbReference>
<evidence type="ECO:0000313" key="10">
    <source>
        <dbReference type="Proteomes" id="UP000057181"/>
    </source>
</evidence>
<reference evidence="8 10" key="1">
    <citation type="submission" date="2015-11" db="EMBL/GenBank/DDBJ databases">
        <title>Complete Genome Sequence of Kocuria flava strain HO-9041.</title>
        <authorList>
            <person name="Zhou M."/>
            <person name="Dai J."/>
        </authorList>
    </citation>
    <scope>NUCLEOTIDE SEQUENCE [LARGE SCALE GENOMIC DNA]</scope>
    <source>
        <strain evidence="8 10">HO-9041</strain>
    </source>
</reference>
<dbReference type="KEGG" id="kfv:AS188_00190"/>
<dbReference type="InterPro" id="IPR036046">
    <property type="entry name" value="Acylphosphatase-like_dom_sf"/>
</dbReference>
<evidence type="ECO:0000313" key="8">
    <source>
        <dbReference type="EMBL" id="ALU38425.1"/>
    </source>
</evidence>
<evidence type="ECO:0000313" key="11">
    <source>
        <dbReference type="Proteomes" id="UP000321155"/>
    </source>
</evidence>
<evidence type="ECO:0000313" key="9">
    <source>
        <dbReference type="EMBL" id="GEO92038.1"/>
    </source>
</evidence>
<dbReference type="OrthoDB" id="3182027at2"/>
<evidence type="ECO:0000256" key="6">
    <source>
        <dbReference type="RuleBase" id="RU004168"/>
    </source>
</evidence>
<dbReference type="PANTHER" id="PTHR47268:SF4">
    <property type="entry name" value="ACYLPHOSPHATASE"/>
    <property type="match status" value="1"/>
</dbReference>
<dbReference type="EMBL" id="BJZR01000029">
    <property type="protein sequence ID" value="GEO92038.1"/>
    <property type="molecule type" value="Genomic_DNA"/>
</dbReference>
<accession>A0A0U3HB98</accession>
<feature type="active site" evidence="5">
    <location>
        <position position="59"/>
    </location>
</feature>
<proteinExistence type="inferred from homology"/>
<dbReference type="Pfam" id="PF00708">
    <property type="entry name" value="Acylphosphatase"/>
    <property type="match status" value="1"/>
</dbReference>
<dbReference type="EMBL" id="CP013254">
    <property type="protein sequence ID" value="ALU38425.1"/>
    <property type="molecule type" value="Genomic_DNA"/>
</dbReference>
<organism evidence="8 10">
    <name type="scientific">Kocuria flava</name>
    <dbReference type="NCBI Taxonomy" id="446860"/>
    <lineage>
        <taxon>Bacteria</taxon>
        <taxon>Bacillati</taxon>
        <taxon>Actinomycetota</taxon>
        <taxon>Actinomycetes</taxon>
        <taxon>Micrococcales</taxon>
        <taxon>Micrococcaceae</taxon>
        <taxon>Kocuria</taxon>
    </lineage>
</organism>
<evidence type="ECO:0000256" key="2">
    <source>
        <dbReference type="ARBA" id="ARBA00012150"/>
    </source>
</evidence>
<gene>
    <name evidence="9" type="primary">acyP</name>
    <name evidence="8" type="ORF">AS188_00190</name>
    <name evidence="9" type="ORF">KFL01_13440</name>
</gene>
<dbReference type="Proteomes" id="UP000057181">
    <property type="component" value="Chromosome"/>
</dbReference>
<dbReference type="STRING" id="446860.AS188_00190"/>
<dbReference type="AlphaFoldDB" id="A0A0U3HB98"/>
<dbReference type="RefSeq" id="WP_058857139.1">
    <property type="nucleotide sequence ID" value="NZ_BJZR01000029.1"/>
</dbReference>
<name>A0A0U3HB98_9MICC</name>
<evidence type="ECO:0000256" key="5">
    <source>
        <dbReference type="PROSITE-ProRule" id="PRU00520"/>
    </source>
</evidence>
<comment type="catalytic activity">
    <reaction evidence="4 5">
        <text>an acyl phosphate + H2O = a carboxylate + phosphate + H(+)</text>
        <dbReference type="Rhea" id="RHEA:14965"/>
        <dbReference type="ChEBI" id="CHEBI:15377"/>
        <dbReference type="ChEBI" id="CHEBI:15378"/>
        <dbReference type="ChEBI" id="CHEBI:29067"/>
        <dbReference type="ChEBI" id="CHEBI:43474"/>
        <dbReference type="ChEBI" id="CHEBI:59918"/>
        <dbReference type="EC" id="3.6.1.7"/>
    </reaction>
</comment>
<keyword evidence="11" id="KW-1185">Reference proteome</keyword>
<evidence type="ECO:0000256" key="4">
    <source>
        <dbReference type="ARBA" id="ARBA00047645"/>
    </source>
</evidence>
<dbReference type="InterPro" id="IPR020456">
    <property type="entry name" value="Acylphosphatase"/>
</dbReference>
<protein>
    <recommendedName>
        <fullName evidence="3 5">acylphosphatase</fullName>
        <ecNumber evidence="2 5">3.6.1.7</ecNumber>
    </recommendedName>
</protein>
<dbReference type="SUPFAM" id="SSF54975">
    <property type="entry name" value="Acylphosphatase/BLUF domain-like"/>
    <property type="match status" value="1"/>
</dbReference>
<dbReference type="GO" id="GO:0003998">
    <property type="term" value="F:acylphosphatase activity"/>
    <property type="evidence" value="ECO:0007669"/>
    <property type="project" value="UniProtKB-EC"/>
</dbReference>
<reference evidence="9 11" key="2">
    <citation type="submission" date="2019-07" db="EMBL/GenBank/DDBJ databases">
        <title>Whole genome shotgun sequence of Kocuria flava NBRC 107626.</title>
        <authorList>
            <person name="Hosoyama A."/>
            <person name="Uohara A."/>
            <person name="Ohji S."/>
            <person name="Ichikawa N."/>
        </authorList>
    </citation>
    <scope>NUCLEOTIDE SEQUENCE [LARGE SCALE GENOMIC DNA]</scope>
    <source>
        <strain evidence="9 11">NBRC 107626</strain>
    </source>
</reference>
<sequence length="112" mass="12005">MSLPPIHQGPSRGRRRQELDLNEPLRLTAVVHGSVQGVGFRYWTWRHAEKLGLRGSAVNNADGTVGVIAEGPRWAVGELLKALNSNDTPGAVMRVDSHFGAATGGFAEFTTG</sequence>
<comment type="similarity">
    <text evidence="1 6">Belongs to the acylphosphatase family.</text>
</comment>
<evidence type="ECO:0000256" key="1">
    <source>
        <dbReference type="ARBA" id="ARBA00005614"/>
    </source>
</evidence>
<dbReference type="PANTHER" id="PTHR47268">
    <property type="entry name" value="ACYLPHOSPHATASE"/>
    <property type="match status" value="1"/>
</dbReference>
<evidence type="ECO:0000259" key="7">
    <source>
        <dbReference type="PROSITE" id="PS51160"/>
    </source>
</evidence>
<dbReference type="PROSITE" id="PS00150">
    <property type="entry name" value="ACYLPHOSPHATASE_1"/>
    <property type="match status" value="1"/>
</dbReference>
<dbReference type="InterPro" id="IPR017968">
    <property type="entry name" value="Acylphosphatase_CS"/>
</dbReference>
<dbReference type="EC" id="3.6.1.7" evidence="2 5"/>
<dbReference type="PROSITE" id="PS51160">
    <property type="entry name" value="ACYLPHOSPHATASE_3"/>
    <property type="match status" value="1"/>
</dbReference>
<feature type="domain" description="Acylphosphatase-like" evidence="7">
    <location>
        <begin position="26"/>
        <end position="112"/>
    </location>
</feature>
<evidence type="ECO:0000256" key="3">
    <source>
        <dbReference type="ARBA" id="ARBA00015991"/>
    </source>
</evidence>
<feature type="active site" evidence="5">
    <location>
        <position position="41"/>
    </location>
</feature>
<keyword evidence="5" id="KW-0378">Hydrolase</keyword>